<proteinExistence type="predicted"/>
<dbReference type="SUPFAM" id="SSF46785">
    <property type="entry name" value="Winged helix' DNA-binding domain"/>
    <property type="match status" value="1"/>
</dbReference>
<dbReference type="EMBL" id="VRMG01000008">
    <property type="protein sequence ID" value="TXN29700.1"/>
    <property type="molecule type" value="Genomic_DNA"/>
</dbReference>
<sequence>MCQTNPERSPVESEVLEHPSVEEIDLVEVLKALSDPARLRLLAVMGDGDYHACRAEVYDLDLHKSTLSHHFKVMREAGVTMTRVTGRNRETRLRKEDLDARFPGLVDSLISGVTKEQTT</sequence>
<feature type="domain" description="HTH arsR-type" evidence="4">
    <location>
        <begin position="18"/>
        <end position="113"/>
    </location>
</feature>
<evidence type="ECO:0000313" key="6">
    <source>
        <dbReference type="Proteomes" id="UP000321379"/>
    </source>
</evidence>
<keyword evidence="3" id="KW-0804">Transcription</keyword>
<dbReference type="PANTHER" id="PTHR33154:SF12">
    <property type="entry name" value="TRANSCRIPTIONAL REGULATORY PROTEIN"/>
    <property type="match status" value="1"/>
</dbReference>
<dbReference type="CDD" id="cd00090">
    <property type="entry name" value="HTH_ARSR"/>
    <property type="match status" value="1"/>
</dbReference>
<dbReference type="PANTHER" id="PTHR33154">
    <property type="entry name" value="TRANSCRIPTIONAL REGULATOR, ARSR FAMILY"/>
    <property type="match status" value="1"/>
</dbReference>
<comment type="caution">
    <text evidence="5">The sequence shown here is derived from an EMBL/GenBank/DDBJ whole genome shotgun (WGS) entry which is preliminary data.</text>
</comment>
<keyword evidence="1" id="KW-0805">Transcription regulation</keyword>
<dbReference type="Gene3D" id="1.10.10.10">
    <property type="entry name" value="Winged helix-like DNA-binding domain superfamily/Winged helix DNA-binding domain"/>
    <property type="match status" value="1"/>
</dbReference>
<dbReference type="GO" id="GO:0003700">
    <property type="term" value="F:DNA-binding transcription factor activity"/>
    <property type="evidence" value="ECO:0007669"/>
    <property type="project" value="InterPro"/>
</dbReference>
<evidence type="ECO:0000256" key="3">
    <source>
        <dbReference type="ARBA" id="ARBA00023163"/>
    </source>
</evidence>
<name>A0A5C8UQ60_9MICO</name>
<dbReference type="InterPro" id="IPR001845">
    <property type="entry name" value="HTH_ArsR_DNA-bd_dom"/>
</dbReference>
<evidence type="ECO:0000259" key="4">
    <source>
        <dbReference type="PROSITE" id="PS50987"/>
    </source>
</evidence>
<dbReference type="SMART" id="SM00418">
    <property type="entry name" value="HTH_ARSR"/>
    <property type="match status" value="1"/>
</dbReference>
<reference evidence="5 6" key="1">
    <citation type="submission" date="2019-08" db="EMBL/GenBank/DDBJ databases">
        <title>Bacterial whole genome sequence for Glaciihabitans sp. CHu50b-6-2.</title>
        <authorList>
            <person name="Jin L."/>
        </authorList>
    </citation>
    <scope>NUCLEOTIDE SEQUENCE [LARGE SCALE GENOMIC DNA]</scope>
    <source>
        <strain evidence="5 6">CHu50b-6-2</strain>
    </source>
</reference>
<dbReference type="InterPro" id="IPR036388">
    <property type="entry name" value="WH-like_DNA-bd_sf"/>
</dbReference>
<organism evidence="5 6">
    <name type="scientific">Lacisediminihabitans profunda</name>
    <dbReference type="NCBI Taxonomy" id="2594790"/>
    <lineage>
        <taxon>Bacteria</taxon>
        <taxon>Bacillati</taxon>
        <taxon>Actinomycetota</taxon>
        <taxon>Actinomycetes</taxon>
        <taxon>Micrococcales</taxon>
        <taxon>Microbacteriaceae</taxon>
        <taxon>Lacisediminihabitans</taxon>
    </lineage>
</organism>
<dbReference type="Proteomes" id="UP000321379">
    <property type="component" value="Unassembled WGS sequence"/>
</dbReference>
<evidence type="ECO:0000256" key="1">
    <source>
        <dbReference type="ARBA" id="ARBA00023015"/>
    </source>
</evidence>
<evidence type="ECO:0000313" key="5">
    <source>
        <dbReference type="EMBL" id="TXN29700.1"/>
    </source>
</evidence>
<protein>
    <submittedName>
        <fullName evidence="5">Helix-turn-helix transcriptional regulator</fullName>
    </submittedName>
</protein>
<dbReference type="InterPro" id="IPR036390">
    <property type="entry name" value="WH_DNA-bd_sf"/>
</dbReference>
<dbReference type="PROSITE" id="PS50987">
    <property type="entry name" value="HTH_ARSR_2"/>
    <property type="match status" value="1"/>
</dbReference>
<accession>A0A5C8UQ60</accession>
<dbReference type="PRINTS" id="PR00778">
    <property type="entry name" value="HTHARSR"/>
</dbReference>
<keyword evidence="2" id="KW-0238">DNA-binding</keyword>
<gene>
    <name evidence="5" type="ORF">FVP33_11135</name>
</gene>
<evidence type="ECO:0000256" key="2">
    <source>
        <dbReference type="ARBA" id="ARBA00023125"/>
    </source>
</evidence>
<keyword evidence="6" id="KW-1185">Reference proteome</keyword>
<dbReference type="GO" id="GO:0003677">
    <property type="term" value="F:DNA binding"/>
    <property type="evidence" value="ECO:0007669"/>
    <property type="project" value="UniProtKB-KW"/>
</dbReference>
<dbReference type="InterPro" id="IPR051081">
    <property type="entry name" value="HTH_MetalResp_TranReg"/>
</dbReference>
<dbReference type="InterPro" id="IPR011991">
    <property type="entry name" value="ArsR-like_HTH"/>
</dbReference>
<dbReference type="AlphaFoldDB" id="A0A5C8UQ60"/>
<dbReference type="Pfam" id="PF01022">
    <property type="entry name" value="HTH_5"/>
    <property type="match status" value="1"/>
</dbReference>